<dbReference type="GO" id="GO:0005737">
    <property type="term" value="C:cytoplasm"/>
    <property type="evidence" value="ECO:0007669"/>
    <property type="project" value="UniProtKB-ARBA"/>
</dbReference>
<dbReference type="InterPro" id="IPR023393">
    <property type="entry name" value="START-like_dom_sf"/>
</dbReference>
<evidence type="ECO:0000313" key="4">
    <source>
        <dbReference type="Proteomes" id="UP000318717"/>
    </source>
</evidence>
<dbReference type="InterPro" id="IPR002913">
    <property type="entry name" value="START_lipid-bd_dom"/>
</dbReference>
<sequence>MITKNVIALLVATLSFNVFAETTRWKEVKNSHGITVYNRSIEGSSFKAFRAEMTIESDLTTLMAVFNDVEVGTTWVENVDEMRLVKANSNMDNVTYAMTKAPWPVADRDSVVHNHISQNPDTLAVTIKQEAVPDEVPRTKNKVRIETLHSTWVFTPISETQTRVTYQVFTEPGGSLPAWLVNKVAISQPYKTFQGLREMSQKPFYQKVSVEGIRNFHTSI</sequence>
<dbReference type="CDD" id="cd08876">
    <property type="entry name" value="START_1"/>
    <property type="match status" value="1"/>
</dbReference>
<dbReference type="Gene3D" id="3.30.530.20">
    <property type="match status" value="1"/>
</dbReference>
<dbReference type="Proteomes" id="UP000318717">
    <property type="component" value="Unassembled WGS sequence"/>
</dbReference>
<gene>
    <name evidence="3" type="ORF">VIN01S_25250</name>
</gene>
<feature type="domain" description="START" evidence="2">
    <location>
        <begin position="1"/>
        <end position="205"/>
    </location>
</feature>
<dbReference type="PANTHER" id="PTHR19308:SF14">
    <property type="entry name" value="START DOMAIN-CONTAINING PROTEIN"/>
    <property type="match status" value="1"/>
</dbReference>
<dbReference type="OrthoDB" id="5734556at2"/>
<dbReference type="SUPFAM" id="SSF55961">
    <property type="entry name" value="Bet v1-like"/>
    <property type="match status" value="1"/>
</dbReference>
<evidence type="ECO:0000259" key="2">
    <source>
        <dbReference type="PROSITE" id="PS50848"/>
    </source>
</evidence>
<protein>
    <recommendedName>
        <fullName evidence="2">START domain-containing protein</fullName>
    </recommendedName>
</protein>
<dbReference type="PROSITE" id="PS50848">
    <property type="entry name" value="START"/>
    <property type="match status" value="1"/>
</dbReference>
<keyword evidence="4" id="KW-1185">Reference proteome</keyword>
<organism evidence="3 4">
    <name type="scientific">Vibrio inusitatus NBRC 102082</name>
    <dbReference type="NCBI Taxonomy" id="1219070"/>
    <lineage>
        <taxon>Bacteria</taxon>
        <taxon>Pseudomonadati</taxon>
        <taxon>Pseudomonadota</taxon>
        <taxon>Gammaproteobacteria</taxon>
        <taxon>Vibrionales</taxon>
        <taxon>Vibrionaceae</taxon>
        <taxon>Vibrio</taxon>
    </lineage>
</organism>
<dbReference type="RefSeq" id="WP_141346192.1">
    <property type="nucleotide sequence ID" value="NZ_BJLF01000012.1"/>
</dbReference>
<dbReference type="AlphaFoldDB" id="A0A4Y3HXM0"/>
<dbReference type="PIRSF" id="PIRSF039033">
    <property type="entry name" value="START_dom"/>
    <property type="match status" value="1"/>
</dbReference>
<accession>A0A4Y3HXM0</accession>
<dbReference type="EMBL" id="BJLF01000012">
    <property type="protein sequence ID" value="GEA51721.1"/>
    <property type="molecule type" value="Genomic_DNA"/>
</dbReference>
<dbReference type="InterPro" id="IPR051213">
    <property type="entry name" value="START_lipid_transfer"/>
</dbReference>
<name>A0A4Y3HXM0_9VIBR</name>
<feature type="signal peptide" evidence="1">
    <location>
        <begin position="1"/>
        <end position="20"/>
    </location>
</feature>
<evidence type="ECO:0000256" key="1">
    <source>
        <dbReference type="SAM" id="SignalP"/>
    </source>
</evidence>
<comment type="caution">
    <text evidence="3">The sequence shown here is derived from an EMBL/GenBank/DDBJ whole genome shotgun (WGS) entry which is preliminary data.</text>
</comment>
<feature type="chain" id="PRO_5021430880" description="START domain-containing protein" evidence="1">
    <location>
        <begin position="21"/>
        <end position="220"/>
    </location>
</feature>
<proteinExistence type="predicted"/>
<reference evidence="3 4" key="1">
    <citation type="submission" date="2019-06" db="EMBL/GenBank/DDBJ databases">
        <title>Whole genome shotgun sequence of Vibrio inusitatus NBRC 102082.</title>
        <authorList>
            <person name="Hosoyama A."/>
            <person name="Uohara A."/>
            <person name="Ohji S."/>
            <person name="Ichikawa N."/>
        </authorList>
    </citation>
    <scope>NUCLEOTIDE SEQUENCE [LARGE SCALE GENOMIC DNA]</scope>
    <source>
        <strain evidence="3 4">NBRC 102082</strain>
    </source>
</reference>
<dbReference type="Pfam" id="PF01852">
    <property type="entry name" value="START"/>
    <property type="match status" value="1"/>
</dbReference>
<dbReference type="GO" id="GO:0008289">
    <property type="term" value="F:lipid binding"/>
    <property type="evidence" value="ECO:0007669"/>
    <property type="project" value="InterPro"/>
</dbReference>
<dbReference type="PANTHER" id="PTHR19308">
    <property type="entry name" value="PHOSPHATIDYLCHOLINE TRANSFER PROTEIN"/>
    <property type="match status" value="1"/>
</dbReference>
<evidence type="ECO:0000313" key="3">
    <source>
        <dbReference type="EMBL" id="GEA51721.1"/>
    </source>
</evidence>
<keyword evidence="1" id="KW-0732">Signal</keyword>
<dbReference type="InterPro" id="IPR028347">
    <property type="entry name" value="START_dom_prot"/>
</dbReference>